<comment type="caution">
    <text evidence="1">The sequence shown here is derived from an EMBL/GenBank/DDBJ whole genome shotgun (WGS) entry which is preliminary data.</text>
</comment>
<dbReference type="EMBL" id="VXLC01000003">
    <property type="protein sequence ID" value="KAA8889158.1"/>
    <property type="molecule type" value="Genomic_DNA"/>
</dbReference>
<protein>
    <submittedName>
        <fullName evidence="1">Uncharacterized protein</fullName>
    </submittedName>
</protein>
<accession>A0A5N0EIC7</accession>
<dbReference type="Gene3D" id="3.40.710.10">
    <property type="entry name" value="DD-peptidase/beta-lactamase superfamily"/>
    <property type="match status" value="1"/>
</dbReference>
<evidence type="ECO:0000313" key="1">
    <source>
        <dbReference type="EMBL" id="KAA8889158.1"/>
    </source>
</evidence>
<dbReference type="AlphaFoldDB" id="A0A5N0EIC7"/>
<dbReference type="InterPro" id="IPR012338">
    <property type="entry name" value="Beta-lactam/transpept-like"/>
</dbReference>
<reference evidence="1 2" key="1">
    <citation type="submission" date="2019-09" db="EMBL/GenBank/DDBJ databases">
        <authorList>
            <person name="Wang X."/>
        </authorList>
    </citation>
    <scope>NUCLEOTIDE SEQUENCE [LARGE SCALE GENOMIC DNA]</scope>
    <source>
        <strain evidence="1 2">CICC 11023</strain>
    </source>
</reference>
<keyword evidence="2" id="KW-1185">Reference proteome</keyword>
<dbReference type="RefSeq" id="WP_150401432.1">
    <property type="nucleotide sequence ID" value="NZ_VXLC01000003.1"/>
</dbReference>
<dbReference type="OrthoDB" id="3174977at2"/>
<proteinExistence type="predicted"/>
<name>A0A5N0EIC7_9NOCA</name>
<organism evidence="1 2">
    <name type="scientific">Nocardia colli</name>
    <dbReference type="NCBI Taxonomy" id="2545717"/>
    <lineage>
        <taxon>Bacteria</taxon>
        <taxon>Bacillati</taxon>
        <taxon>Actinomycetota</taxon>
        <taxon>Actinomycetes</taxon>
        <taxon>Mycobacteriales</taxon>
        <taxon>Nocardiaceae</taxon>
        <taxon>Nocardia</taxon>
    </lineage>
</organism>
<dbReference type="Proteomes" id="UP000323876">
    <property type="component" value="Unassembled WGS sequence"/>
</dbReference>
<evidence type="ECO:0000313" key="2">
    <source>
        <dbReference type="Proteomes" id="UP000323876"/>
    </source>
</evidence>
<gene>
    <name evidence="1" type="ORF">F3087_09295</name>
</gene>
<sequence>MRTNGMIGQIGPGSRDGLGLFSVPLSCGGVYWMHNGGRFGYITEIGVTEDGRRSVVVSMSTALQAGADFTHSKGFEQERAVTALVDHALCAE</sequence>